<evidence type="ECO:0000313" key="3">
    <source>
        <dbReference type="Proteomes" id="UP001632038"/>
    </source>
</evidence>
<organism evidence="2 3">
    <name type="scientific">Castilleja foliolosa</name>
    <dbReference type="NCBI Taxonomy" id="1961234"/>
    <lineage>
        <taxon>Eukaryota</taxon>
        <taxon>Viridiplantae</taxon>
        <taxon>Streptophyta</taxon>
        <taxon>Embryophyta</taxon>
        <taxon>Tracheophyta</taxon>
        <taxon>Spermatophyta</taxon>
        <taxon>Magnoliopsida</taxon>
        <taxon>eudicotyledons</taxon>
        <taxon>Gunneridae</taxon>
        <taxon>Pentapetalae</taxon>
        <taxon>asterids</taxon>
        <taxon>lamiids</taxon>
        <taxon>Lamiales</taxon>
        <taxon>Orobanchaceae</taxon>
        <taxon>Pedicularideae</taxon>
        <taxon>Castillejinae</taxon>
        <taxon>Castilleja</taxon>
    </lineage>
</organism>
<accession>A0ABD3D8L0</accession>
<dbReference type="AlphaFoldDB" id="A0ABD3D8L0"/>
<evidence type="ECO:0000313" key="2">
    <source>
        <dbReference type="EMBL" id="KAL3638448.1"/>
    </source>
</evidence>
<keyword evidence="3" id="KW-1185">Reference proteome</keyword>
<gene>
    <name evidence="2" type="ORF">CASFOL_017819</name>
</gene>
<name>A0ABD3D8L0_9LAMI</name>
<proteinExistence type="predicted"/>
<evidence type="ECO:0000256" key="1">
    <source>
        <dbReference type="SAM" id="MobiDB-lite"/>
    </source>
</evidence>
<feature type="region of interest" description="Disordered" evidence="1">
    <location>
        <begin position="1"/>
        <end position="126"/>
    </location>
</feature>
<feature type="compositionally biased region" description="Polar residues" evidence="1">
    <location>
        <begin position="48"/>
        <end position="79"/>
    </location>
</feature>
<sequence length="163" mass="18011">MDVPSKAATQTQAVAPRTESTANCMPENSRLAPTIGGQNPSAGRPKKTVTQMSQTVSPQDQPTNHQSTPPQDETTPESHTMNHHPIVNHNPLAFNLSHPDIKPYQPALRSNQPAMKHSHRPLISPHSACETRKGILDRKQMKPIRTTQTRQSVEQEDGRILVV</sequence>
<protein>
    <submittedName>
        <fullName evidence="2">Uncharacterized protein</fullName>
    </submittedName>
</protein>
<comment type="caution">
    <text evidence="2">The sequence shown here is derived from an EMBL/GenBank/DDBJ whole genome shotgun (WGS) entry which is preliminary data.</text>
</comment>
<reference evidence="3" key="1">
    <citation type="journal article" date="2024" name="IScience">
        <title>Strigolactones Initiate the Formation of Haustorium-like Structures in Castilleja.</title>
        <authorList>
            <person name="Buerger M."/>
            <person name="Peterson D."/>
            <person name="Chory J."/>
        </authorList>
    </citation>
    <scope>NUCLEOTIDE SEQUENCE [LARGE SCALE GENOMIC DNA]</scope>
</reference>
<dbReference type="Proteomes" id="UP001632038">
    <property type="component" value="Unassembled WGS sequence"/>
</dbReference>
<dbReference type="EMBL" id="JAVIJP010000019">
    <property type="protein sequence ID" value="KAL3638448.1"/>
    <property type="molecule type" value="Genomic_DNA"/>
</dbReference>
<feature type="compositionally biased region" description="Polar residues" evidence="1">
    <location>
        <begin position="7"/>
        <end position="23"/>
    </location>
</feature>